<evidence type="ECO:0000313" key="3">
    <source>
        <dbReference type="Proteomes" id="UP001196980"/>
    </source>
</evidence>
<sequence length="259" mass="29363">MPLKVGDNIICKYQPKYEQYKAEVLSVKDEDIVVRQLELVPVSVFKGQNVFFMVGGSGYFAEIVNVEDNKIYMKSVGAEERDSFRVEDVMPVIVKKVDGDAHIKRAKVISEVGVDMSRLRKYVGDVADDTVSPAVWKMLVDINAKLGVILDMLTFGREGLMNAEEVQVNISASGMSLNVNERYSVRDCVEVKMLLPTSPPVGVIVYGVVVRVRDLKTIANSEIAITFIDMEEDVRDELLQYTLKRQREILRRQREIRIQ</sequence>
<feature type="domain" description="PilZ" evidence="1">
    <location>
        <begin position="167"/>
        <end position="242"/>
    </location>
</feature>
<accession>A0ABS6RYT1</accession>
<keyword evidence="3" id="KW-1185">Reference proteome</keyword>
<reference evidence="2 3" key="1">
    <citation type="journal article" date="2020" name="J Geophys Res Biogeosci">
        <title>Magnetotaxis as an Adaptation to Enable Bacterial Shuttling of Microbial Sulfur and Sulfur Cycling Across Aquatic Oxic#Anoxic Interfaces.</title>
        <authorList>
            <person name="Li J."/>
            <person name="Liu P."/>
            <person name="Wang J."/>
            <person name="Roberts A.P."/>
            <person name="Pan Y."/>
        </authorList>
    </citation>
    <scope>NUCLEOTIDE SEQUENCE [LARGE SCALE GENOMIC DNA]</scope>
    <source>
        <strain evidence="2 3">MYR-1_YQ</strain>
    </source>
</reference>
<dbReference type="RefSeq" id="WP_218252435.1">
    <property type="nucleotide sequence ID" value="NZ_JABXWD010000152.1"/>
</dbReference>
<dbReference type="EMBL" id="JABXWD010000152">
    <property type="protein sequence ID" value="MBV6341805.1"/>
    <property type="molecule type" value="Genomic_DNA"/>
</dbReference>
<name>A0ABS6RYT1_9BACT</name>
<proteinExistence type="predicted"/>
<gene>
    <name evidence="2" type="ORF">HWQ67_09430</name>
</gene>
<protein>
    <submittedName>
        <fullName evidence="2">PilZ domain-containing protein</fullName>
    </submittedName>
</protein>
<dbReference type="Proteomes" id="UP001196980">
    <property type="component" value="Unassembled WGS sequence"/>
</dbReference>
<evidence type="ECO:0000259" key="1">
    <source>
        <dbReference type="Pfam" id="PF07238"/>
    </source>
</evidence>
<dbReference type="Pfam" id="PF07238">
    <property type="entry name" value="PilZ"/>
    <property type="match status" value="1"/>
</dbReference>
<organism evidence="2 3">
    <name type="scientific">Candidatus Magnetobacterium casense</name>
    <dbReference type="NCBI Taxonomy" id="1455061"/>
    <lineage>
        <taxon>Bacteria</taxon>
        <taxon>Pseudomonadati</taxon>
        <taxon>Nitrospirota</taxon>
        <taxon>Thermodesulfovibrionia</taxon>
        <taxon>Thermodesulfovibrionales</taxon>
        <taxon>Candidatus Magnetobacteriaceae</taxon>
        <taxon>Candidatus Magnetobacterium</taxon>
    </lineage>
</organism>
<comment type="caution">
    <text evidence="2">The sequence shown here is derived from an EMBL/GenBank/DDBJ whole genome shotgun (WGS) entry which is preliminary data.</text>
</comment>
<dbReference type="InterPro" id="IPR009875">
    <property type="entry name" value="PilZ_domain"/>
</dbReference>
<evidence type="ECO:0000313" key="2">
    <source>
        <dbReference type="EMBL" id="MBV6341805.1"/>
    </source>
</evidence>
<dbReference type="Gene3D" id="2.40.10.220">
    <property type="entry name" value="predicted glycosyltransferase like domains"/>
    <property type="match status" value="1"/>
</dbReference>